<dbReference type="AlphaFoldDB" id="A0A0A8ZM73"/>
<organism evidence="1">
    <name type="scientific">Arundo donax</name>
    <name type="common">Giant reed</name>
    <name type="synonym">Donax arundinaceus</name>
    <dbReference type="NCBI Taxonomy" id="35708"/>
    <lineage>
        <taxon>Eukaryota</taxon>
        <taxon>Viridiplantae</taxon>
        <taxon>Streptophyta</taxon>
        <taxon>Embryophyta</taxon>
        <taxon>Tracheophyta</taxon>
        <taxon>Spermatophyta</taxon>
        <taxon>Magnoliopsida</taxon>
        <taxon>Liliopsida</taxon>
        <taxon>Poales</taxon>
        <taxon>Poaceae</taxon>
        <taxon>PACMAD clade</taxon>
        <taxon>Arundinoideae</taxon>
        <taxon>Arundineae</taxon>
        <taxon>Arundo</taxon>
    </lineage>
</organism>
<reference evidence="1" key="2">
    <citation type="journal article" date="2015" name="Data Brief">
        <title>Shoot transcriptome of the giant reed, Arundo donax.</title>
        <authorList>
            <person name="Barrero R.A."/>
            <person name="Guerrero F.D."/>
            <person name="Moolhuijzen P."/>
            <person name="Goolsby J.A."/>
            <person name="Tidwell J."/>
            <person name="Bellgard S.E."/>
            <person name="Bellgard M.I."/>
        </authorList>
    </citation>
    <scope>NUCLEOTIDE SEQUENCE</scope>
    <source>
        <tissue evidence="1">Shoot tissue taken approximately 20 cm above the soil surface</tissue>
    </source>
</reference>
<sequence>MVEPFFTVVTMNKPDKSRSVWPLATVHLFTFSELDLGQS</sequence>
<evidence type="ECO:0000313" key="1">
    <source>
        <dbReference type="EMBL" id="JAD39901.1"/>
    </source>
</evidence>
<reference evidence="1" key="1">
    <citation type="submission" date="2014-09" db="EMBL/GenBank/DDBJ databases">
        <authorList>
            <person name="Magalhaes I.L.F."/>
            <person name="Oliveira U."/>
            <person name="Santos F.R."/>
            <person name="Vidigal T.H.D.A."/>
            <person name="Brescovit A.D."/>
            <person name="Santos A.J."/>
        </authorList>
    </citation>
    <scope>NUCLEOTIDE SEQUENCE</scope>
    <source>
        <tissue evidence="1">Shoot tissue taken approximately 20 cm above the soil surface</tissue>
    </source>
</reference>
<name>A0A0A8ZM73_ARUDO</name>
<accession>A0A0A8ZM73</accession>
<protein>
    <submittedName>
        <fullName evidence="1">Uncharacterized protein</fullName>
    </submittedName>
</protein>
<proteinExistence type="predicted"/>
<dbReference type="EMBL" id="GBRH01257994">
    <property type="protein sequence ID" value="JAD39901.1"/>
    <property type="molecule type" value="Transcribed_RNA"/>
</dbReference>